<feature type="binding site" evidence="5 9">
    <location>
        <position position="260"/>
    </location>
    <ligand>
        <name>Zn(2+)</name>
        <dbReference type="ChEBI" id="CHEBI:29105"/>
    </ligand>
</feature>
<evidence type="ECO:0000256" key="8">
    <source>
        <dbReference type="PIRSR" id="PIRSR000099-3"/>
    </source>
</evidence>
<feature type="binding site" evidence="5 8">
    <location>
        <position position="257"/>
    </location>
    <ligand>
        <name>substrate</name>
    </ligand>
</feature>
<evidence type="ECO:0000256" key="9">
    <source>
        <dbReference type="PIRSR" id="PIRSR000099-4"/>
    </source>
</evidence>
<keyword evidence="5" id="KW-0028">Amino-acid biosynthesis</keyword>
<dbReference type="EMBL" id="ABCK01000027">
    <property type="protein sequence ID" value="EDM25597.1"/>
    <property type="molecule type" value="Genomic_DNA"/>
</dbReference>
<evidence type="ECO:0000313" key="12">
    <source>
        <dbReference type="Proteomes" id="UP000004947"/>
    </source>
</evidence>
<dbReference type="AlphaFoldDB" id="A6DS22"/>
<dbReference type="Gene3D" id="1.20.5.1300">
    <property type="match status" value="1"/>
</dbReference>
<comment type="function">
    <text evidence="5">Catalyzes the sequential NAD-dependent oxidations of L-histidinol to L-histidinaldehyde and then to L-histidine.</text>
</comment>
<keyword evidence="3 5" id="KW-0862">Zinc</keyword>
<dbReference type="OrthoDB" id="9805269at2"/>
<feature type="active site" description="Proton acceptor" evidence="5 7">
    <location>
        <position position="326"/>
    </location>
</feature>
<evidence type="ECO:0000256" key="5">
    <source>
        <dbReference type="HAMAP-Rule" id="MF_01024"/>
    </source>
</evidence>
<feature type="binding site" evidence="5 8">
    <location>
        <position position="235"/>
    </location>
    <ligand>
        <name>substrate</name>
    </ligand>
</feature>
<feature type="binding site" evidence="5 8">
    <location>
        <position position="327"/>
    </location>
    <ligand>
        <name>substrate</name>
    </ligand>
</feature>
<reference evidence="11 12" key="1">
    <citation type="journal article" date="2010" name="J. Bacteriol.">
        <title>Genome sequence of Lentisphaera araneosa HTCC2155T, the type species of the order Lentisphaerales in the phylum Lentisphaerae.</title>
        <authorList>
            <person name="Thrash J.C."/>
            <person name="Cho J.C."/>
            <person name="Vergin K.L."/>
            <person name="Morris R.M."/>
            <person name="Giovannoni S.J."/>
        </authorList>
    </citation>
    <scope>NUCLEOTIDE SEQUENCE [LARGE SCALE GENOMIC DNA]</scope>
    <source>
        <strain evidence="11 12">HTCC2155</strain>
    </source>
</reference>
<dbReference type="PRINTS" id="PR00083">
    <property type="entry name" value="HOLDHDRGNASE"/>
</dbReference>
<dbReference type="eggNOG" id="COG0141">
    <property type="taxonomic scope" value="Bacteria"/>
</dbReference>
<dbReference type="Gene3D" id="3.40.50.1980">
    <property type="entry name" value="Nitrogenase molybdenum iron protein domain"/>
    <property type="match status" value="2"/>
</dbReference>
<accession>A6DS22</accession>
<evidence type="ECO:0000256" key="1">
    <source>
        <dbReference type="ARBA" id="ARBA00010178"/>
    </source>
</evidence>
<feature type="binding site" evidence="5 8">
    <location>
        <position position="360"/>
    </location>
    <ligand>
        <name>substrate</name>
    </ligand>
</feature>
<keyword evidence="5" id="KW-0368">Histidine biosynthesis</keyword>
<dbReference type="PIRSF" id="PIRSF000099">
    <property type="entry name" value="Histidinol_dh"/>
    <property type="match status" value="1"/>
</dbReference>
<dbReference type="GO" id="GO:0004399">
    <property type="term" value="F:histidinol dehydrogenase activity"/>
    <property type="evidence" value="ECO:0007669"/>
    <property type="project" value="UniProtKB-UniRule"/>
</dbReference>
<dbReference type="GO" id="GO:0051287">
    <property type="term" value="F:NAD binding"/>
    <property type="evidence" value="ECO:0007669"/>
    <property type="project" value="InterPro"/>
</dbReference>
<comment type="pathway">
    <text evidence="5">Amino-acid biosynthesis; L-histidine biosynthesis; L-histidine from 5-phospho-alpha-D-ribose 1-diphosphate: step 9/9.</text>
</comment>
<feature type="binding site" evidence="5 8">
    <location>
        <position position="414"/>
    </location>
    <ligand>
        <name>substrate</name>
    </ligand>
</feature>
<feature type="binding site" evidence="5 9">
    <location>
        <position position="419"/>
    </location>
    <ligand>
        <name>Zn(2+)</name>
        <dbReference type="ChEBI" id="CHEBI:29105"/>
    </ligand>
</feature>
<dbReference type="RefSeq" id="WP_007280639.1">
    <property type="nucleotide sequence ID" value="NZ_ABCK01000027.1"/>
</dbReference>
<dbReference type="FunFam" id="3.40.50.1980:FF:000001">
    <property type="entry name" value="Histidinol dehydrogenase"/>
    <property type="match status" value="1"/>
</dbReference>
<sequence length="428" mass="45635">MIRLEFTGRCTADFDPLFERNAFPEDIAASVNEILCDIRKRGDHAICDYAKKFDGVELTAGQFQVSQEELDAADAKVDQDVKDAIDLAAANIIDFSSQKLPEAWGYSPREGVQLGEKYAPLSRIACYVPGGTAPLVSTVLHTAAIAKAAGVPEIVITTPPQKDGSVNPAILYAAKKAGATEVLKLGGVYAIGALAYGTESIKRARKICGPGNAYVTAAKRQVYGYCSLDLVAGPSEVMVIADKTAPAKFIAADLLSQAEHGSGYEQAVMVTDCAELIDEVEKELLEQKELLGRVECVDKVLDNGIFFIKVNDMEAAAEVADLYAPEHLEIITENADEVAAQISNAGAIFLGPWTPEPVGDFVAGPSHVLPTGGAGHHFSGLTVDQFFRRTSLIKYSKEALQKEVGAVAAMAKAEGLDAHGRSGTIRFE</sequence>
<dbReference type="GO" id="GO:0008270">
    <property type="term" value="F:zinc ion binding"/>
    <property type="evidence" value="ECO:0007669"/>
    <property type="project" value="UniProtKB-UniRule"/>
</dbReference>
<comment type="caution">
    <text evidence="11">The sequence shown here is derived from an EMBL/GenBank/DDBJ whole genome shotgun (WGS) entry which is preliminary data.</text>
</comment>
<feature type="binding site" evidence="5 9">
    <location>
        <position position="257"/>
    </location>
    <ligand>
        <name>Zn(2+)</name>
        <dbReference type="ChEBI" id="CHEBI:29105"/>
    </ligand>
</feature>
<evidence type="ECO:0000256" key="3">
    <source>
        <dbReference type="ARBA" id="ARBA00022833"/>
    </source>
</evidence>
<keyword evidence="2 5" id="KW-0479">Metal-binding</keyword>
<dbReference type="InterPro" id="IPR022695">
    <property type="entry name" value="Histidinol_DH_monofunct"/>
</dbReference>
<dbReference type="InterPro" id="IPR012131">
    <property type="entry name" value="Hstdl_DH"/>
</dbReference>
<comment type="cofactor">
    <cofactor evidence="5 9">
        <name>Zn(2+)</name>
        <dbReference type="ChEBI" id="CHEBI:29105"/>
    </cofactor>
    <text evidence="5 9">Binds 1 zinc ion per subunit.</text>
</comment>
<comment type="catalytic activity">
    <reaction evidence="5">
        <text>L-histidinol + 2 NAD(+) + H2O = L-histidine + 2 NADH + 3 H(+)</text>
        <dbReference type="Rhea" id="RHEA:20641"/>
        <dbReference type="ChEBI" id="CHEBI:15377"/>
        <dbReference type="ChEBI" id="CHEBI:15378"/>
        <dbReference type="ChEBI" id="CHEBI:57540"/>
        <dbReference type="ChEBI" id="CHEBI:57595"/>
        <dbReference type="ChEBI" id="CHEBI:57699"/>
        <dbReference type="ChEBI" id="CHEBI:57945"/>
        <dbReference type="EC" id="1.1.1.23"/>
    </reaction>
</comment>
<keyword evidence="12" id="KW-1185">Reference proteome</keyword>
<dbReference type="PANTHER" id="PTHR21256:SF2">
    <property type="entry name" value="HISTIDINE BIOSYNTHESIS TRIFUNCTIONAL PROTEIN"/>
    <property type="match status" value="1"/>
</dbReference>
<dbReference type="Proteomes" id="UP000004947">
    <property type="component" value="Unassembled WGS sequence"/>
</dbReference>
<dbReference type="HAMAP" id="MF_01024">
    <property type="entry name" value="HisD"/>
    <property type="match status" value="1"/>
</dbReference>
<dbReference type="NCBIfam" id="TIGR00069">
    <property type="entry name" value="hisD"/>
    <property type="match status" value="1"/>
</dbReference>
<comment type="caution">
    <text evidence="5">Lacks conserved residue(s) required for the propagation of feature annotation.</text>
</comment>
<dbReference type="STRING" id="313628.LNTAR_08241"/>
<dbReference type="CDD" id="cd06572">
    <property type="entry name" value="Histidinol_dh"/>
    <property type="match status" value="1"/>
</dbReference>
<evidence type="ECO:0000256" key="2">
    <source>
        <dbReference type="ARBA" id="ARBA00022723"/>
    </source>
</evidence>
<feature type="binding site" evidence="5 9">
    <location>
        <position position="360"/>
    </location>
    <ligand>
        <name>Zn(2+)</name>
        <dbReference type="ChEBI" id="CHEBI:29105"/>
    </ligand>
</feature>
<name>A6DS22_9BACT</name>
<feature type="binding site" evidence="5 8">
    <location>
        <position position="260"/>
    </location>
    <ligand>
        <name>substrate</name>
    </ligand>
</feature>
<dbReference type="InterPro" id="IPR016161">
    <property type="entry name" value="Ald_DH/histidinol_DH"/>
</dbReference>
<gene>
    <name evidence="5" type="primary">hisD</name>
    <name evidence="11" type="ORF">LNTAR_08241</name>
</gene>
<keyword evidence="4 5" id="KW-0560">Oxidoreductase</keyword>
<protein>
    <recommendedName>
        <fullName evidence="5">Histidinol dehydrogenase</fullName>
        <shortName evidence="5">HDH</shortName>
        <ecNumber evidence="5">1.1.1.23</ecNumber>
    </recommendedName>
</protein>
<dbReference type="PANTHER" id="PTHR21256">
    <property type="entry name" value="HISTIDINOL DEHYDROGENASE HDH"/>
    <property type="match status" value="1"/>
</dbReference>
<keyword evidence="5" id="KW-0520">NAD</keyword>
<evidence type="ECO:0000256" key="6">
    <source>
        <dbReference type="PIRNR" id="PIRNR000099"/>
    </source>
</evidence>
<evidence type="ECO:0000256" key="4">
    <source>
        <dbReference type="ARBA" id="ARBA00023002"/>
    </source>
</evidence>
<evidence type="ECO:0000313" key="11">
    <source>
        <dbReference type="EMBL" id="EDM25597.1"/>
    </source>
</evidence>
<dbReference type="UniPathway" id="UPA00031">
    <property type="reaction ID" value="UER00014"/>
</dbReference>
<proteinExistence type="inferred from homology"/>
<evidence type="ECO:0000256" key="7">
    <source>
        <dbReference type="PIRSR" id="PIRSR000099-1"/>
    </source>
</evidence>
<dbReference type="EC" id="1.1.1.23" evidence="5"/>
<feature type="active site" description="Proton acceptor" evidence="5 7">
    <location>
        <position position="327"/>
    </location>
</feature>
<dbReference type="Pfam" id="PF00815">
    <property type="entry name" value="Histidinol_dh"/>
    <property type="match status" value="1"/>
</dbReference>
<dbReference type="GO" id="GO:0000105">
    <property type="term" value="P:L-histidine biosynthetic process"/>
    <property type="evidence" value="ECO:0007669"/>
    <property type="project" value="UniProtKB-UniRule"/>
</dbReference>
<dbReference type="SUPFAM" id="SSF53720">
    <property type="entry name" value="ALDH-like"/>
    <property type="match status" value="1"/>
</dbReference>
<organism evidence="11 12">
    <name type="scientific">Lentisphaera araneosa HTCC2155</name>
    <dbReference type="NCBI Taxonomy" id="313628"/>
    <lineage>
        <taxon>Bacteria</taxon>
        <taxon>Pseudomonadati</taxon>
        <taxon>Lentisphaerota</taxon>
        <taxon>Lentisphaeria</taxon>
        <taxon>Lentisphaerales</taxon>
        <taxon>Lentisphaeraceae</taxon>
        <taxon>Lentisphaera</taxon>
    </lineage>
</organism>
<comment type="similarity">
    <text evidence="1 5 6 10">Belongs to the histidinol dehydrogenase family.</text>
</comment>
<dbReference type="GO" id="GO:0005737">
    <property type="term" value="C:cytoplasm"/>
    <property type="evidence" value="ECO:0007669"/>
    <property type="project" value="TreeGrafter"/>
</dbReference>
<evidence type="ECO:0000256" key="10">
    <source>
        <dbReference type="RuleBase" id="RU004175"/>
    </source>
</evidence>
<feature type="binding site" evidence="5 8">
    <location>
        <position position="419"/>
    </location>
    <ligand>
        <name>substrate</name>
    </ligand>
</feature>